<protein>
    <submittedName>
        <fullName evidence="1">Uncharacterized protein</fullName>
    </submittedName>
</protein>
<evidence type="ECO:0000313" key="1">
    <source>
        <dbReference type="EMBL" id="CAA9392212.1"/>
    </source>
</evidence>
<name>A0A6J4NUN3_9PSEU</name>
<dbReference type="AlphaFoldDB" id="A0A6J4NUN3"/>
<reference evidence="1" key="1">
    <citation type="submission" date="2020-02" db="EMBL/GenBank/DDBJ databases">
        <authorList>
            <person name="Meier V. D."/>
        </authorList>
    </citation>
    <scope>NUCLEOTIDE SEQUENCE</scope>
    <source>
        <strain evidence="1">AVDCRST_MAG66</strain>
    </source>
</reference>
<sequence length="106" mass="12051">MYEQLERHFPGQYSRVIQDRLISSVDSPSQIGTFDINDLDDSDIEDWELAAVKHLQGHLSVRIFIGVVHGLHGYETCLRSVSIGLVFPTPPARDLPSLVQRLRQRP</sequence>
<dbReference type="EMBL" id="CADCUS010000144">
    <property type="protein sequence ID" value="CAA9392212.1"/>
    <property type="molecule type" value="Genomic_DNA"/>
</dbReference>
<proteinExistence type="predicted"/>
<organism evidence="1">
    <name type="scientific">uncultured Pseudonocardia sp</name>
    <dbReference type="NCBI Taxonomy" id="211455"/>
    <lineage>
        <taxon>Bacteria</taxon>
        <taxon>Bacillati</taxon>
        <taxon>Actinomycetota</taxon>
        <taxon>Actinomycetes</taxon>
        <taxon>Pseudonocardiales</taxon>
        <taxon>Pseudonocardiaceae</taxon>
        <taxon>Pseudonocardia</taxon>
        <taxon>environmental samples</taxon>
    </lineage>
</organism>
<gene>
    <name evidence="1" type="ORF">AVDCRST_MAG66-1079</name>
</gene>
<accession>A0A6J4NUN3</accession>